<dbReference type="RefSeq" id="WP_066046029.1">
    <property type="nucleotide sequence ID" value="NZ_AP013042.1"/>
</dbReference>
<keyword evidence="5" id="KW-0732">Signal</keyword>
<dbReference type="NCBIfam" id="TIGR04485">
    <property type="entry name" value="thiosulf_SoxX"/>
    <property type="match status" value="1"/>
</dbReference>
<dbReference type="GO" id="GO:0009055">
    <property type="term" value="F:electron transfer activity"/>
    <property type="evidence" value="ECO:0007669"/>
    <property type="project" value="InterPro"/>
</dbReference>
<evidence type="ECO:0000259" key="6">
    <source>
        <dbReference type="PROSITE" id="PS51007"/>
    </source>
</evidence>
<reference evidence="7 8" key="1">
    <citation type="journal article" date="2000" name="Mar. Ecol. Prog. Ser.">
        <title>Phylogenetic characterization of endosymbionts in three hydrothermal vent mussels: influence on host distributions.</title>
        <authorList>
            <person name="Fujiwara Y."/>
            <person name="Takai K."/>
            <person name="Uematsu K."/>
            <person name="Tsuchida S."/>
            <person name="Hunt J.C."/>
            <person name="Hashimoto J."/>
        </authorList>
    </citation>
    <scope>NUCLEOTIDE SEQUENCE [LARGE SCALE GENOMIC DNA]</scope>
    <source>
        <strain evidence="7 8">Myojin Knoll</strain>
    </source>
</reference>
<organism evidence="7 8">
    <name type="scientific">endosymbiont of Bathymodiolus septemdierum str. Myojin knoll</name>
    <dbReference type="NCBI Taxonomy" id="1303921"/>
    <lineage>
        <taxon>Bacteria</taxon>
        <taxon>Pseudomonadati</taxon>
        <taxon>Pseudomonadota</taxon>
        <taxon>Gammaproteobacteria</taxon>
        <taxon>sulfur-oxidizing symbionts</taxon>
    </lineage>
</organism>
<gene>
    <name evidence="7" type="primary">soxX</name>
    <name evidence="7" type="ORF">BSEPE_0441</name>
</gene>
<dbReference type="Proteomes" id="UP000067399">
    <property type="component" value="Chromosome"/>
</dbReference>
<dbReference type="PROSITE" id="PS51007">
    <property type="entry name" value="CYTC"/>
    <property type="match status" value="1"/>
</dbReference>
<evidence type="ECO:0000256" key="1">
    <source>
        <dbReference type="ARBA" id="ARBA00022617"/>
    </source>
</evidence>
<evidence type="ECO:0000256" key="4">
    <source>
        <dbReference type="PROSITE-ProRule" id="PRU00433"/>
    </source>
</evidence>
<dbReference type="GO" id="GO:0020037">
    <property type="term" value="F:heme binding"/>
    <property type="evidence" value="ECO:0007669"/>
    <property type="project" value="InterPro"/>
</dbReference>
<feature type="domain" description="Cytochrome c" evidence="6">
    <location>
        <begin position="26"/>
        <end position="115"/>
    </location>
</feature>
<evidence type="ECO:0000313" key="7">
    <source>
        <dbReference type="EMBL" id="BAS67453.1"/>
    </source>
</evidence>
<dbReference type="Pfam" id="PF13442">
    <property type="entry name" value="Cytochrome_CBB3"/>
    <property type="match status" value="1"/>
</dbReference>
<protein>
    <submittedName>
        <fullName evidence="7">Sulfur oxidation protein SoxX</fullName>
    </submittedName>
</protein>
<dbReference type="InterPro" id="IPR036909">
    <property type="entry name" value="Cyt_c-like_dom_sf"/>
</dbReference>
<dbReference type="OrthoDB" id="9793634at2"/>
<name>A0A0P0UR11_9GAMM</name>
<dbReference type="Gene3D" id="1.10.760.10">
    <property type="entry name" value="Cytochrome c-like domain"/>
    <property type="match status" value="1"/>
</dbReference>
<dbReference type="EMBL" id="AP013042">
    <property type="protein sequence ID" value="BAS67453.1"/>
    <property type="molecule type" value="Genomic_DNA"/>
</dbReference>
<dbReference type="STRING" id="1303921.BSEPE_0441"/>
<dbReference type="AlphaFoldDB" id="A0A0P0UR11"/>
<keyword evidence="3 4" id="KW-0408">Iron</keyword>
<reference evidence="7 8" key="2">
    <citation type="journal article" date="2016" name="ISME J.">
        <title>Heterogeneous composition of key metabolic gene clusters in a vent mussel symbiont population.</title>
        <authorList>
            <person name="Ikuta T."/>
            <person name="Takaki Y."/>
            <person name="Nagai Y."/>
            <person name="Shimamura S."/>
            <person name="Tsuda M."/>
            <person name="Kawagucci S."/>
            <person name="Aoki Y."/>
            <person name="Inoue K."/>
            <person name="Teruya M."/>
            <person name="Satou K."/>
            <person name="Teruya K."/>
            <person name="Shimoji M."/>
            <person name="Tamotsu H."/>
            <person name="Hirano T."/>
            <person name="Maruyama T."/>
            <person name="Yoshida T."/>
        </authorList>
    </citation>
    <scope>NUCLEOTIDE SEQUENCE [LARGE SCALE GENOMIC DNA]</scope>
    <source>
        <strain evidence="7 8">Myojin Knoll</strain>
    </source>
</reference>
<dbReference type="GO" id="GO:0046872">
    <property type="term" value="F:metal ion binding"/>
    <property type="evidence" value="ECO:0007669"/>
    <property type="project" value="UniProtKB-KW"/>
</dbReference>
<proteinExistence type="predicted"/>
<dbReference type="InterPro" id="IPR030999">
    <property type="entry name" value="Thiosulf_SoxX"/>
</dbReference>
<dbReference type="SUPFAM" id="SSF46626">
    <property type="entry name" value="Cytochrome c"/>
    <property type="match status" value="1"/>
</dbReference>
<evidence type="ECO:0000256" key="2">
    <source>
        <dbReference type="ARBA" id="ARBA00022723"/>
    </source>
</evidence>
<accession>A0A0P0UR11</accession>
<feature type="signal peptide" evidence="5">
    <location>
        <begin position="1"/>
        <end position="25"/>
    </location>
</feature>
<evidence type="ECO:0000256" key="5">
    <source>
        <dbReference type="SAM" id="SignalP"/>
    </source>
</evidence>
<feature type="chain" id="PRO_5006056021" evidence="5">
    <location>
        <begin position="26"/>
        <end position="115"/>
    </location>
</feature>
<dbReference type="InterPro" id="IPR009056">
    <property type="entry name" value="Cyt_c-like_dom"/>
</dbReference>
<keyword evidence="8" id="KW-1185">Reference proteome</keyword>
<sequence length="115" mass="12386">MKKSISISAAVTLATLFMMPTQTIAGDAMTGKEISFDRKLGNCLACHSISGGNQAGNIGPPLIAMKARFPDRAVLRAQIWDATVKNPNSMMPPFGRHKALSESQIDKVTDFIHSL</sequence>
<keyword evidence="2 4" id="KW-0479">Metal-binding</keyword>
<dbReference type="KEGG" id="ebh:BSEPE_0441"/>
<keyword evidence="1 4" id="KW-0349">Heme</keyword>
<evidence type="ECO:0000313" key="8">
    <source>
        <dbReference type="Proteomes" id="UP000067399"/>
    </source>
</evidence>
<evidence type="ECO:0000256" key="3">
    <source>
        <dbReference type="ARBA" id="ARBA00023004"/>
    </source>
</evidence>